<dbReference type="AlphaFoldDB" id="A0A1H8DXA2"/>
<proteinExistence type="predicted"/>
<protein>
    <submittedName>
        <fullName evidence="1">Uncharacterized protein</fullName>
    </submittedName>
</protein>
<organism evidence="1 2">
    <name type="scientific">Nitrosospira multiformis</name>
    <dbReference type="NCBI Taxonomy" id="1231"/>
    <lineage>
        <taxon>Bacteria</taxon>
        <taxon>Pseudomonadati</taxon>
        <taxon>Pseudomonadota</taxon>
        <taxon>Betaproteobacteria</taxon>
        <taxon>Nitrosomonadales</taxon>
        <taxon>Nitrosomonadaceae</taxon>
        <taxon>Nitrosospira</taxon>
    </lineage>
</organism>
<evidence type="ECO:0000313" key="2">
    <source>
        <dbReference type="Proteomes" id="UP000183898"/>
    </source>
</evidence>
<dbReference type="Proteomes" id="UP000183898">
    <property type="component" value="Unassembled WGS sequence"/>
</dbReference>
<gene>
    <name evidence="1" type="ORF">SAMN05216404_102377</name>
</gene>
<accession>A0A1H8DXA2</accession>
<dbReference type="RefSeq" id="WP_175463197.1">
    <property type="nucleotide sequence ID" value="NZ_FOCT01000002.1"/>
</dbReference>
<dbReference type="EMBL" id="FOCT01000002">
    <property type="protein sequence ID" value="SEN11177.1"/>
    <property type="molecule type" value="Genomic_DNA"/>
</dbReference>
<evidence type="ECO:0000313" key="1">
    <source>
        <dbReference type="EMBL" id="SEN11177.1"/>
    </source>
</evidence>
<reference evidence="1 2" key="1">
    <citation type="submission" date="2016-10" db="EMBL/GenBank/DDBJ databases">
        <authorList>
            <person name="de Groot N.N."/>
        </authorList>
    </citation>
    <scope>NUCLEOTIDE SEQUENCE [LARGE SCALE GENOMIC DNA]</scope>
    <source>
        <strain evidence="1 2">Nl18</strain>
    </source>
</reference>
<sequence length="48" mass="5579">MKEAERLDNHVQAYTHGFPYSEENHLMLDAGYQHVFQISSGAFFNFNS</sequence>
<name>A0A1H8DXA2_9PROT</name>